<evidence type="ECO:0000313" key="1">
    <source>
        <dbReference type="EMBL" id="MDR6966102.1"/>
    </source>
</evidence>
<accession>A0ABU1TJX6</accession>
<dbReference type="InterPro" id="IPR024083">
    <property type="entry name" value="Fumarase/histidase_N"/>
</dbReference>
<dbReference type="PANTHER" id="PTHR10362">
    <property type="entry name" value="HISTIDINE AMMONIA-LYASE"/>
    <property type="match status" value="1"/>
</dbReference>
<dbReference type="InterPro" id="IPR001106">
    <property type="entry name" value="Aromatic_Lyase"/>
</dbReference>
<dbReference type="Proteomes" id="UP001255185">
    <property type="component" value="Unassembled WGS sequence"/>
</dbReference>
<dbReference type="Gene3D" id="1.20.200.10">
    <property type="entry name" value="Fumarase/aspartase (Central domain)"/>
    <property type="match status" value="1"/>
</dbReference>
<name>A0ABU1TJX6_9FLAO</name>
<dbReference type="EC" id="4.3.1.3" evidence="1"/>
<evidence type="ECO:0000313" key="2">
    <source>
        <dbReference type="Proteomes" id="UP001255185"/>
    </source>
</evidence>
<dbReference type="Gene3D" id="1.10.275.10">
    <property type="entry name" value="Fumarase/aspartase (N-terminal domain)"/>
    <property type="match status" value="1"/>
</dbReference>
<proteinExistence type="predicted"/>
<dbReference type="RefSeq" id="WP_310023545.1">
    <property type="nucleotide sequence ID" value="NZ_JAVDVI010000001.1"/>
</dbReference>
<dbReference type="GO" id="GO:0004397">
    <property type="term" value="F:histidine ammonia-lyase activity"/>
    <property type="evidence" value="ECO:0007669"/>
    <property type="project" value="UniProtKB-EC"/>
</dbReference>
<comment type="caution">
    <text evidence="1">The sequence shown here is derived from an EMBL/GenBank/DDBJ whole genome shotgun (WGS) entry which is preliminary data.</text>
</comment>
<dbReference type="CDD" id="cd00332">
    <property type="entry name" value="PAL-HAL"/>
    <property type="match status" value="1"/>
</dbReference>
<organism evidence="1 2">
    <name type="scientific">Flavobacterium arsenatis</name>
    <dbReference type="NCBI Taxonomy" id="1484332"/>
    <lineage>
        <taxon>Bacteria</taxon>
        <taxon>Pseudomonadati</taxon>
        <taxon>Bacteroidota</taxon>
        <taxon>Flavobacteriia</taxon>
        <taxon>Flavobacteriales</taxon>
        <taxon>Flavobacteriaceae</taxon>
        <taxon>Flavobacterium</taxon>
    </lineage>
</organism>
<protein>
    <submittedName>
        <fullName evidence="1">Histidine ammonia-lyase</fullName>
        <ecNumber evidence="1">4.3.1.3</ecNumber>
    </submittedName>
</protein>
<gene>
    <name evidence="1" type="ORF">J2X31_000095</name>
</gene>
<dbReference type="Pfam" id="PF00221">
    <property type="entry name" value="Lyase_aromatic"/>
    <property type="match status" value="1"/>
</dbReference>
<reference evidence="1 2" key="1">
    <citation type="submission" date="2023-07" db="EMBL/GenBank/DDBJ databases">
        <title>Sorghum-associated microbial communities from plants grown in Nebraska, USA.</title>
        <authorList>
            <person name="Schachtman D."/>
        </authorList>
    </citation>
    <scope>NUCLEOTIDE SEQUENCE [LARGE SCALE GENOMIC DNA]</scope>
    <source>
        <strain evidence="1 2">3773</strain>
    </source>
</reference>
<keyword evidence="1" id="KW-0456">Lyase</keyword>
<sequence length="506" mass="56642">MSTINEYLSLAEFTAIVFHKNNVELSEGVLNRVEESFDFLEKFSKNKVIYGVNTGFGPMAQYRIKDEDRLQLQYNLIRSHSSGTGKPLSAVCVKSAMLARLNTLSLGNSGVHPSVIHLMKEFINRDITPLIFEHGGVGASGDLVQLAHLALTLIGEGEVFYKGERRTTKEVFEIENLQPITVAIREGLALMNGTSVMTGIGIVNVHNAEKLLDWAVKCSCAINEIVQAYDDHFSAALNNTKHHFGQQEVARKMRENLDDSKLVRKREDHLYTGENKEDVFKEKVQEYYSLRCVPQILGPVLDTIKNTALVLENEINSANDNPIVDVKNQHVYHGGNFHGDYISLEMDKLKLVVTKLAMLAERQLNYLLNSKINELLPPFVNLGTLGFNFGMQGVQFTATSTTAECQTLSTSMYIHSIPNNNDNQDIVSMGTNAAVITGKVIENAFEVLAIELITIVQAIDALEQKDAVSSVTRKMYDEVRNIIPTFQQDQVMYPFVQKVKDYLMTK</sequence>
<dbReference type="InterPro" id="IPR008948">
    <property type="entry name" value="L-Aspartase-like"/>
</dbReference>
<dbReference type="EMBL" id="JAVDVI010000001">
    <property type="protein sequence ID" value="MDR6966102.1"/>
    <property type="molecule type" value="Genomic_DNA"/>
</dbReference>
<keyword evidence="2" id="KW-1185">Reference proteome</keyword>
<dbReference type="SUPFAM" id="SSF48557">
    <property type="entry name" value="L-aspartase-like"/>
    <property type="match status" value="1"/>
</dbReference>